<reference evidence="1" key="1">
    <citation type="submission" date="2005-01" db="EMBL/GenBank/DDBJ databases">
        <authorList>
            <person name="Han Z."/>
        </authorList>
    </citation>
    <scope>NUCLEOTIDE SEQUENCE</scope>
</reference>
<organism evidence="1">
    <name type="scientific">Schistosoma japonicum</name>
    <name type="common">Blood fluke</name>
    <dbReference type="NCBI Taxonomy" id="6182"/>
    <lineage>
        <taxon>Eukaryota</taxon>
        <taxon>Metazoa</taxon>
        <taxon>Spiralia</taxon>
        <taxon>Lophotrochozoa</taxon>
        <taxon>Platyhelminthes</taxon>
        <taxon>Trematoda</taxon>
        <taxon>Digenea</taxon>
        <taxon>Strigeidida</taxon>
        <taxon>Schistosomatoidea</taxon>
        <taxon>Schistosomatidae</taxon>
        <taxon>Schistosoma</taxon>
    </lineage>
</organism>
<name>Q5BQT6_SCHJA</name>
<reference evidence="1" key="2">
    <citation type="journal article" date="2006" name="PLoS Pathog.">
        <title>New perspectives on host-parasite interplay by comparative transcriptomic and proteomic analyses of Schistosoma japonicum.</title>
        <authorList>
            <person name="Liu F."/>
            <person name="Lu J."/>
            <person name="Hu W."/>
            <person name="Wang S.Y."/>
            <person name="Cui S.J."/>
            <person name="Chi M."/>
            <person name="Yan Q."/>
            <person name="Wang X.R."/>
            <person name="Song H.D."/>
            <person name="Xu X.N."/>
            <person name="Wang J.J."/>
            <person name="Zhang X.L."/>
            <person name="Zhang X."/>
            <person name="Wang Z.Q."/>
            <person name="Xue C.L."/>
            <person name="Brindley P.J."/>
            <person name="McManus D.P."/>
            <person name="Yang P.Y."/>
            <person name="Feng Z."/>
            <person name="Chen Z."/>
            <person name="Han Z.G."/>
        </authorList>
    </citation>
    <scope>NUCLEOTIDE SEQUENCE</scope>
</reference>
<dbReference type="AlphaFoldDB" id="Q5BQT6"/>
<proteinExistence type="evidence at transcript level"/>
<evidence type="ECO:0000313" key="1">
    <source>
        <dbReference type="EMBL" id="AAX31100.1"/>
    </source>
</evidence>
<dbReference type="EMBL" id="AY915879">
    <property type="protein sequence ID" value="AAX31100.1"/>
    <property type="molecule type" value="mRNA"/>
</dbReference>
<sequence length="81" mass="9676">MSVNEEASILHNNQLRLRLYAKHKLRKKGKWYCTSRNDTFRYEVLSNQVANSRPVKWLKHLSNMLYFLLPRHTMLACLRGS</sequence>
<accession>Q5BQT6</accession>
<protein>
    <submittedName>
        <fullName evidence="1">SJCHGC09815 protein</fullName>
    </submittedName>
</protein>